<dbReference type="HOGENOM" id="CLU_1876884_0_0_1"/>
<keyword evidence="2" id="KW-1185">Reference proteome</keyword>
<name>A0A0A1TR31_9HYPO</name>
<dbReference type="EMBL" id="CDHN01000005">
    <property type="protein sequence ID" value="CEJ93612.1"/>
    <property type="molecule type" value="Genomic_DNA"/>
</dbReference>
<gene>
    <name evidence="1" type="ORF">VHEMI09190</name>
</gene>
<accession>A0A0A1TR31</accession>
<evidence type="ECO:0000313" key="1">
    <source>
        <dbReference type="EMBL" id="CEJ93612.1"/>
    </source>
</evidence>
<organism evidence="1 2">
    <name type="scientific">[Torrubiella] hemipterigena</name>
    <dbReference type="NCBI Taxonomy" id="1531966"/>
    <lineage>
        <taxon>Eukaryota</taxon>
        <taxon>Fungi</taxon>
        <taxon>Dikarya</taxon>
        <taxon>Ascomycota</taxon>
        <taxon>Pezizomycotina</taxon>
        <taxon>Sordariomycetes</taxon>
        <taxon>Hypocreomycetidae</taxon>
        <taxon>Hypocreales</taxon>
        <taxon>Clavicipitaceae</taxon>
        <taxon>Clavicipitaceae incertae sedis</taxon>
        <taxon>'Torrubiella' clade</taxon>
    </lineage>
</organism>
<evidence type="ECO:0000313" key="2">
    <source>
        <dbReference type="Proteomes" id="UP000039046"/>
    </source>
</evidence>
<reference evidence="1 2" key="1">
    <citation type="journal article" date="2015" name="Genome Announc.">
        <title>Draft Genome Sequence and Gene Annotation of the Entomopathogenic Fungus Verticillium hemipterigenum.</title>
        <authorList>
            <person name="Horn F."/>
            <person name="Habel A."/>
            <person name="Scharf D.H."/>
            <person name="Dworschak J."/>
            <person name="Brakhage A.A."/>
            <person name="Guthke R."/>
            <person name="Hertweck C."/>
            <person name="Linde J."/>
        </authorList>
    </citation>
    <scope>NUCLEOTIDE SEQUENCE [LARGE SCALE GENOMIC DNA]</scope>
</reference>
<sequence>MLPIVAATLLSTTRVYLYSYKFDQPTNNLNHAFTGANVTVALVNPATKRGFHCKGRGVPTQPLQDPFSRDDAQFACYDDGYDIANQNIKFKFEAPSYQGWKDGPHEFNITMDQTFRCSSAPGTPAYQATSFMSLPT</sequence>
<dbReference type="AlphaFoldDB" id="A0A0A1TR31"/>
<dbReference type="Proteomes" id="UP000039046">
    <property type="component" value="Unassembled WGS sequence"/>
</dbReference>
<proteinExistence type="predicted"/>
<protein>
    <submittedName>
        <fullName evidence="1">Uncharacterized protein</fullName>
    </submittedName>
</protein>